<feature type="domain" description="DeoxyPurine in DNA protein A" evidence="2">
    <location>
        <begin position="88"/>
        <end position="346"/>
    </location>
</feature>
<evidence type="ECO:0000313" key="3">
    <source>
        <dbReference type="EMBL" id="RKR92697.1"/>
    </source>
</evidence>
<keyword evidence="4" id="KW-1185">Reference proteome</keyword>
<dbReference type="OrthoDB" id="4570893at2"/>
<protein>
    <recommendedName>
        <fullName evidence="2">DeoxyPurine in DNA protein A domain-containing protein</fullName>
    </recommendedName>
</protein>
<proteinExistence type="predicted"/>
<dbReference type="AlphaFoldDB" id="A0A495JUK6"/>
<dbReference type="Proteomes" id="UP000277671">
    <property type="component" value="Unassembled WGS sequence"/>
</dbReference>
<reference evidence="3 4" key="1">
    <citation type="submission" date="2018-10" db="EMBL/GenBank/DDBJ databases">
        <title>Sequencing the genomes of 1000 actinobacteria strains.</title>
        <authorList>
            <person name="Klenk H.-P."/>
        </authorList>
    </citation>
    <scope>NUCLEOTIDE SEQUENCE [LARGE SCALE GENOMIC DNA]</scope>
    <source>
        <strain evidence="3 4">DSM 45175</strain>
    </source>
</reference>
<comment type="caution">
    <text evidence="3">The sequence shown here is derived from an EMBL/GenBank/DDBJ whole genome shotgun (WGS) entry which is preliminary data.</text>
</comment>
<dbReference type="RefSeq" id="WP_121160649.1">
    <property type="nucleotide sequence ID" value="NZ_RBKT01000001.1"/>
</dbReference>
<name>A0A495JUK6_9ACTN</name>
<gene>
    <name evidence="3" type="ORF">BDK92_7175</name>
</gene>
<dbReference type="Pfam" id="PF23859">
    <property type="entry name" value="DpdA"/>
    <property type="match status" value="1"/>
</dbReference>
<sequence>MSPAAVGVLDRPHRPGLPPETGDEAADLAAFLAWEADEREASRAAAAEYHRELRRKYGLRPEPATMSTEWGELTNPTIDRDDPARRLTYYLGAHHPSWLNYSPVPLFISAASLARYRTTGDRWPVRMGMTWALDSGAFTALTPAGIAKGDAPWWQHPDEYGGMATRFAEEVGPPDFCAPQDWPCEPPVRERTGMTVREHQQLTLDNFLYLREEFYFLPWIPVLQGWEADEYLEHAEMYEAAGVDLAAAYRVGVGSICRRGHVPSIVRVIEQFASRGYRMHGFGVKVTALPLIGHLFASADSMAWSDTARRDRIRLPECTHRSKSGELSDCRNCFRWALRWRERVLESLRSGRPARSSQLALF</sequence>
<evidence type="ECO:0000256" key="1">
    <source>
        <dbReference type="SAM" id="MobiDB-lite"/>
    </source>
</evidence>
<feature type="region of interest" description="Disordered" evidence="1">
    <location>
        <begin position="1"/>
        <end position="22"/>
    </location>
</feature>
<organism evidence="3 4">
    <name type="scientific">Micromonospora pisi</name>
    <dbReference type="NCBI Taxonomy" id="589240"/>
    <lineage>
        <taxon>Bacteria</taxon>
        <taxon>Bacillati</taxon>
        <taxon>Actinomycetota</taxon>
        <taxon>Actinomycetes</taxon>
        <taxon>Micromonosporales</taxon>
        <taxon>Micromonosporaceae</taxon>
        <taxon>Micromonospora</taxon>
    </lineage>
</organism>
<evidence type="ECO:0000259" key="2">
    <source>
        <dbReference type="Pfam" id="PF23859"/>
    </source>
</evidence>
<dbReference type="InterPro" id="IPR055645">
    <property type="entry name" value="DpdA"/>
</dbReference>
<accession>A0A495JUK6</accession>
<dbReference type="EMBL" id="RBKT01000001">
    <property type="protein sequence ID" value="RKR92697.1"/>
    <property type="molecule type" value="Genomic_DNA"/>
</dbReference>
<evidence type="ECO:0000313" key="4">
    <source>
        <dbReference type="Proteomes" id="UP000277671"/>
    </source>
</evidence>